<sequence length="66" mass="7444">MKALSIFKKGASVGVTKTIFWAIEVVSLLVLVFQVISSISKIMYYGVKLSIARHQYRQSHMGNQLK</sequence>
<dbReference type="Proteomes" id="UP000279760">
    <property type="component" value="Chromosome 2"/>
</dbReference>
<evidence type="ECO:0000313" key="3">
    <source>
        <dbReference type="Proteomes" id="UP000279760"/>
    </source>
</evidence>
<proteinExistence type="predicted"/>
<keyword evidence="1" id="KW-0472">Membrane</keyword>
<dbReference type="AlphaFoldDB" id="A0A3G4VH00"/>
<dbReference type="RefSeq" id="WP_124941767.1">
    <property type="nucleotide sequence ID" value="NZ_CP033578.1"/>
</dbReference>
<evidence type="ECO:0000256" key="1">
    <source>
        <dbReference type="SAM" id="Phobius"/>
    </source>
</evidence>
<organism evidence="2 3">
    <name type="scientific">Vibrio mediterranei</name>
    <dbReference type="NCBI Taxonomy" id="689"/>
    <lineage>
        <taxon>Bacteria</taxon>
        <taxon>Pseudomonadati</taxon>
        <taxon>Pseudomonadota</taxon>
        <taxon>Gammaproteobacteria</taxon>
        <taxon>Vibrionales</taxon>
        <taxon>Vibrionaceae</taxon>
        <taxon>Vibrio</taxon>
    </lineage>
</organism>
<dbReference type="EMBL" id="CP033578">
    <property type="protein sequence ID" value="AYV24096.1"/>
    <property type="molecule type" value="Genomic_DNA"/>
</dbReference>
<keyword evidence="1" id="KW-0812">Transmembrane</keyword>
<reference evidence="2 3" key="1">
    <citation type="submission" date="2018-11" db="EMBL/GenBank/DDBJ databases">
        <title>Complete Genome Sequence of Vbrio mediterranei 117-T6: a Potential Pathogen Bacteria Isolated from the Conchocelis of Pyropia.</title>
        <authorList>
            <person name="Liu Q."/>
        </authorList>
    </citation>
    <scope>NUCLEOTIDE SEQUENCE [LARGE SCALE GENOMIC DNA]</scope>
    <source>
        <strain evidence="2 3">117-T6</strain>
    </source>
</reference>
<accession>A0A3G4VH00</accession>
<keyword evidence="1" id="KW-1133">Transmembrane helix</keyword>
<name>A0A3G4VH00_9VIBR</name>
<protein>
    <submittedName>
        <fullName evidence="2">Uncharacterized protein</fullName>
    </submittedName>
</protein>
<feature type="transmembrane region" description="Helical" evidence="1">
    <location>
        <begin position="20"/>
        <end position="47"/>
    </location>
</feature>
<evidence type="ECO:0000313" key="2">
    <source>
        <dbReference type="EMBL" id="AYV24096.1"/>
    </source>
</evidence>
<gene>
    <name evidence="2" type="ORF">ECB94_22780</name>
</gene>